<reference evidence="2 3" key="1">
    <citation type="submission" date="2019-03" db="EMBL/GenBank/DDBJ databases">
        <authorList>
            <person name="Kim M.K.M."/>
        </authorList>
    </citation>
    <scope>NUCLEOTIDE SEQUENCE [LARGE SCALE GENOMIC DNA]</scope>
    <source>
        <strain evidence="2 3">17J68-15</strain>
    </source>
</reference>
<feature type="signal peptide" evidence="1">
    <location>
        <begin position="1"/>
        <end position="20"/>
    </location>
</feature>
<dbReference type="InterPro" id="IPR013783">
    <property type="entry name" value="Ig-like_fold"/>
</dbReference>
<evidence type="ECO:0008006" key="4">
    <source>
        <dbReference type="Google" id="ProtNLM"/>
    </source>
</evidence>
<keyword evidence="1" id="KW-0732">Signal</keyword>
<dbReference type="Proteomes" id="UP000295164">
    <property type="component" value="Unassembled WGS sequence"/>
</dbReference>
<organism evidence="2 3">
    <name type="scientific">Flaviaesturariibacter aridisoli</name>
    <dbReference type="NCBI Taxonomy" id="2545761"/>
    <lineage>
        <taxon>Bacteria</taxon>
        <taxon>Pseudomonadati</taxon>
        <taxon>Bacteroidota</taxon>
        <taxon>Chitinophagia</taxon>
        <taxon>Chitinophagales</taxon>
        <taxon>Chitinophagaceae</taxon>
        <taxon>Flaviaestuariibacter</taxon>
    </lineage>
</organism>
<sequence>MKKALLALTLLLSIAQFAQARTVTAQGNGNWEDASTWAPGAPANGDLVVIPHGKTVNVTSNVQRKTWTMDVRVGGVLNFVGGGAKLWFNSQSVIFVYPAGKIIANQNSQVITLGNSTVLNGTNQGITISGPSAAISGGGTSNQAAQSASQPVNSGFLPYSPSALPVQFIAFTATRQAGDVLVQWSTATEENADRYEVEVSTDGRNWTTLGSVRASGNSYNVRQYSYTARNQNGTLQFRVKQVDLDGRYTYTAVRTLKAAADASVKMTAASGRLVLTFGSELKSATVRIMNSAGQVLQEQKMNSAIGQVLVPTSQKGLCIVAVLTENEIAATQKVVL</sequence>
<gene>
    <name evidence="2" type="ORF">E0486_00810</name>
</gene>
<dbReference type="OrthoDB" id="666207at2"/>
<dbReference type="InterPro" id="IPR008979">
    <property type="entry name" value="Galactose-bd-like_sf"/>
</dbReference>
<dbReference type="SUPFAM" id="SSF49785">
    <property type="entry name" value="Galactose-binding domain-like"/>
    <property type="match status" value="1"/>
</dbReference>
<dbReference type="EMBL" id="SKFH01000001">
    <property type="protein sequence ID" value="TCZ74878.1"/>
    <property type="molecule type" value="Genomic_DNA"/>
</dbReference>
<accession>A0A4R4EAH4</accession>
<keyword evidence="3" id="KW-1185">Reference proteome</keyword>
<dbReference type="RefSeq" id="WP_131850233.1">
    <property type="nucleotide sequence ID" value="NZ_SKFH01000001.1"/>
</dbReference>
<evidence type="ECO:0000313" key="3">
    <source>
        <dbReference type="Proteomes" id="UP000295164"/>
    </source>
</evidence>
<feature type="chain" id="PRO_5020746024" description="F5/8 type C domain-containing protein" evidence="1">
    <location>
        <begin position="21"/>
        <end position="336"/>
    </location>
</feature>
<protein>
    <recommendedName>
        <fullName evidence="4">F5/8 type C domain-containing protein</fullName>
    </recommendedName>
</protein>
<evidence type="ECO:0000256" key="1">
    <source>
        <dbReference type="SAM" id="SignalP"/>
    </source>
</evidence>
<dbReference type="Gene3D" id="2.60.40.10">
    <property type="entry name" value="Immunoglobulins"/>
    <property type="match status" value="1"/>
</dbReference>
<evidence type="ECO:0000313" key="2">
    <source>
        <dbReference type="EMBL" id="TCZ74878.1"/>
    </source>
</evidence>
<comment type="caution">
    <text evidence="2">The sequence shown here is derived from an EMBL/GenBank/DDBJ whole genome shotgun (WGS) entry which is preliminary data.</text>
</comment>
<name>A0A4R4EAH4_9BACT</name>
<proteinExistence type="predicted"/>
<dbReference type="AlphaFoldDB" id="A0A4R4EAH4"/>